<keyword evidence="2" id="KW-0472">Membrane</keyword>
<feature type="transmembrane region" description="Helical" evidence="2">
    <location>
        <begin position="160"/>
        <end position="180"/>
    </location>
</feature>
<feature type="region of interest" description="Disordered" evidence="1">
    <location>
        <begin position="541"/>
        <end position="561"/>
    </location>
</feature>
<evidence type="ECO:0000313" key="4">
    <source>
        <dbReference type="Proteomes" id="UP000785679"/>
    </source>
</evidence>
<feature type="region of interest" description="Disordered" evidence="1">
    <location>
        <begin position="338"/>
        <end position="432"/>
    </location>
</feature>
<feature type="transmembrane region" description="Helical" evidence="2">
    <location>
        <begin position="129"/>
        <end position="154"/>
    </location>
</feature>
<proteinExistence type="predicted"/>
<dbReference type="Proteomes" id="UP000785679">
    <property type="component" value="Unassembled WGS sequence"/>
</dbReference>
<feature type="transmembrane region" description="Helical" evidence="2">
    <location>
        <begin position="97"/>
        <end position="117"/>
    </location>
</feature>
<evidence type="ECO:0000256" key="1">
    <source>
        <dbReference type="SAM" id="MobiDB-lite"/>
    </source>
</evidence>
<accession>A0A8J8NFJ7</accession>
<feature type="compositionally biased region" description="Gly residues" evidence="1">
    <location>
        <begin position="338"/>
        <end position="347"/>
    </location>
</feature>
<dbReference type="EMBL" id="RRYP01018198">
    <property type="protein sequence ID" value="TNV73736.1"/>
    <property type="molecule type" value="Genomic_DNA"/>
</dbReference>
<feature type="compositionally biased region" description="Polar residues" evidence="1">
    <location>
        <begin position="548"/>
        <end position="561"/>
    </location>
</feature>
<name>A0A8J8NFJ7_HALGN</name>
<organism evidence="3 4">
    <name type="scientific">Halteria grandinella</name>
    <dbReference type="NCBI Taxonomy" id="5974"/>
    <lineage>
        <taxon>Eukaryota</taxon>
        <taxon>Sar</taxon>
        <taxon>Alveolata</taxon>
        <taxon>Ciliophora</taxon>
        <taxon>Intramacronucleata</taxon>
        <taxon>Spirotrichea</taxon>
        <taxon>Stichotrichia</taxon>
        <taxon>Sporadotrichida</taxon>
        <taxon>Halteriidae</taxon>
        <taxon>Halteria</taxon>
    </lineage>
</organism>
<sequence length="561" mass="63567">MGLYPISLLVHATASPLLHPDLKALMNAELHNYQYQLETLQMIAVTSLYSLPFLDDYFYQIRPLFATMFLPLTPDQSDRENEQLRFSGLTKGDFGEAAGLTSAIYLFLQIIQLILYFSKGYFGKRGQRYISQFLALGLPMLALRIAFLPVSLYLWFKYKLATLALLVIPAILFVIFLLNWMRLKNFGQEFEWIVLISESNSPQKWWSTFEVPIVLSRRFIYAYLLTLDSGSKFLSMQYIITIAISLFVIVALGFLFRKDQTQTIKLLTELYFFTFSFLLMLQSDANDNDNLKFKILKAFTVLIYFIVFTIIVHCLYILIKSCVIGRVNGMAEGNGNGGHGGGNGGGGGDDDDGGDKGHLSNVGTRQSEEEKENDGQSTERGAKFDSQENTTSFQLTPQVSQQQIPQFGGIGEDSPKRTSQLRTSKLSQQRYSKVKGGEEMIEMTQIPFAVANNQRNNKKLNSWFEEPTPQGIRQEYANSLENSQNISQFENYQALLNNGENDALEQEINASPNEDVVEQYEAEDIIVEDIEMQDIDSYMEEFSPEGKNGTSIDENSLFTKS</sequence>
<reference evidence="3" key="1">
    <citation type="submission" date="2019-06" db="EMBL/GenBank/DDBJ databases">
        <authorList>
            <person name="Zheng W."/>
        </authorList>
    </citation>
    <scope>NUCLEOTIDE SEQUENCE</scope>
    <source>
        <strain evidence="3">QDHG01</strain>
    </source>
</reference>
<protein>
    <submittedName>
        <fullName evidence="3">Uncharacterized protein</fullName>
    </submittedName>
</protein>
<comment type="caution">
    <text evidence="3">The sequence shown here is derived from an EMBL/GenBank/DDBJ whole genome shotgun (WGS) entry which is preliminary data.</text>
</comment>
<keyword evidence="2" id="KW-0812">Transmembrane</keyword>
<evidence type="ECO:0000313" key="3">
    <source>
        <dbReference type="EMBL" id="TNV73736.1"/>
    </source>
</evidence>
<evidence type="ECO:0000256" key="2">
    <source>
        <dbReference type="SAM" id="Phobius"/>
    </source>
</evidence>
<feature type="compositionally biased region" description="Polar residues" evidence="1">
    <location>
        <begin position="417"/>
        <end position="431"/>
    </location>
</feature>
<feature type="transmembrane region" description="Helical" evidence="2">
    <location>
        <begin position="263"/>
        <end position="281"/>
    </location>
</feature>
<keyword evidence="2" id="KW-1133">Transmembrane helix</keyword>
<gene>
    <name evidence="3" type="ORF">FGO68_gene4609</name>
</gene>
<feature type="transmembrane region" description="Helical" evidence="2">
    <location>
        <begin position="236"/>
        <end position="256"/>
    </location>
</feature>
<keyword evidence="4" id="KW-1185">Reference proteome</keyword>
<feature type="compositionally biased region" description="Polar residues" evidence="1">
    <location>
        <begin position="387"/>
        <end position="405"/>
    </location>
</feature>
<dbReference type="AlphaFoldDB" id="A0A8J8NFJ7"/>
<feature type="transmembrane region" description="Helical" evidence="2">
    <location>
        <begin position="301"/>
        <end position="319"/>
    </location>
</feature>